<organism evidence="3 4">
    <name type="scientific">Microcystis aeruginosa PCC 9809</name>
    <dbReference type="NCBI Taxonomy" id="1160285"/>
    <lineage>
        <taxon>Bacteria</taxon>
        <taxon>Bacillati</taxon>
        <taxon>Cyanobacteriota</taxon>
        <taxon>Cyanophyceae</taxon>
        <taxon>Oscillatoriophycideae</taxon>
        <taxon>Chroococcales</taxon>
        <taxon>Microcystaceae</taxon>
        <taxon>Microcystis</taxon>
    </lineage>
</organism>
<dbReference type="RefSeq" id="WP_002798271.1">
    <property type="nucleotide sequence ID" value="NZ_HE973763.1"/>
</dbReference>
<dbReference type="InterPro" id="IPR029464">
    <property type="entry name" value="HSDR_N"/>
</dbReference>
<feature type="domain" description="Type I restriction enzyme R protein N-terminal" evidence="2">
    <location>
        <begin position="46"/>
        <end position="119"/>
    </location>
</feature>
<evidence type="ECO:0000313" key="4">
    <source>
        <dbReference type="Proteomes" id="UP000004775"/>
    </source>
</evidence>
<comment type="caution">
    <text evidence="3">The sequence shown here is derived from an EMBL/GenBank/DDBJ whole genome shotgun (WGS) entry which is preliminary data.</text>
</comment>
<accession>I4HZ03</accession>
<reference evidence="3 4" key="1">
    <citation type="submission" date="2012-04" db="EMBL/GenBank/DDBJ databases">
        <authorList>
            <person name="Genoscope - CEA"/>
        </authorList>
    </citation>
    <scope>NUCLEOTIDE SEQUENCE [LARGE SCALE GENOMIC DNA]</scope>
    <source>
        <strain evidence="3 4">9809</strain>
    </source>
</reference>
<name>I4HZ03_MICAE</name>
<dbReference type="Proteomes" id="UP000004775">
    <property type="component" value="Unassembled WGS sequence"/>
</dbReference>
<proteinExistence type="predicted"/>
<dbReference type="AlphaFoldDB" id="I4HZ03"/>
<evidence type="ECO:0000313" key="3">
    <source>
        <dbReference type="EMBL" id="CCI27277.1"/>
    </source>
</evidence>
<feature type="region of interest" description="Disordered" evidence="1">
    <location>
        <begin position="227"/>
        <end position="252"/>
    </location>
</feature>
<gene>
    <name evidence="3" type="ORF">MICAH_4280011</name>
</gene>
<dbReference type="HOGENOM" id="CLU_045501_0_0_3"/>
<evidence type="ECO:0000256" key="1">
    <source>
        <dbReference type="SAM" id="MobiDB-lite"/>
    </source>
</evidence>
<protein>
    <recommendedName>
        <fullName evidence="2">Type I restriction enzyme R protein N-terminal domain-containing protein</fullName>
    </recommendedName>
</protein>
<sequence>MEIDKLKEIAQKVETSRSQIQNEQATKTAFIMPFLQAWGYDVFNPMEVHPEYSADLTGLKGEKVDYAICLDNQPIILMECKSCHQNLEHPKHSSQLHRYFNATGANFGVLTNGIIYRFYTDIVKDNIMDDKPFFEFNILDFDDSSVNELKRFSKSSFNSDELEEVARNLLHTKEVKKVIAQQLNDPSPEFVKFFVSHVYSGVRTASVVEKFKEIIKRSLKEYINDIIKKTGQNPPDTPAGEDPPPEEPEEHGINPEKLEVFYIIKSILREEINTARIQYKDTRSYFGINLDGKVTKTVCRLRFHEKTGKKSISIPDNVETGKEATTNIDSLDEIYGLAEFLKSRIRYLTQDTYKIKSEKTESI</sequence>
<dbReference type="EMBL" id="CAIO01000366">
    <property type="protein sequence ID" value="CCI27277.1"/>
    <property type="molecule type" value="Genomic_DNA"/>
</dbReference>
<dbReference type="PIRSF" id="PIRSF035009">
    <property type="entry name" value="UCP035009_HSDR_N"/>
    <property type="match status" value="1"/>
</dbReference>
<dbReference type="Pfam" id="PF13588">
    <property type="entry name" value="HSDR_N_2"/>
    <property type="match status" value="1"/>
</dbReference>
<evidence type="ECO:0000259" key="2">
    <source>
        <dbReference type="Pfam" id="PF13588"/>
    </source>
</evidence>
<dbReference type="InterPro" id="IPR017035">
    <property type="entry name" value="UCP035009_HsdR_All3000-type"/>
</dbReference>